<accession>A0A433QB44</accession>
<organism evidence="2 3">
    <name type="scientific">Jimgerdemannia flammicorona</name>
    <dbReference type="NCBI Taxonomy" id="994334"/>
    <lineage>
        <taxon>Eukaryota</taxon>
        <taxon>Fungi</taxon>
        <taxon>Fungi incertae sedis</taxon>
        <taxon>Mucoromycota</taxon>
        <taxon>Mucoromycotina</taxon>
        <taxon>Endogonomycetes</taxon>
        <taxon>Endogonales</taxon>
        <taxon>Endogonaceae</taxon>
        <taxon>Jimgerdemannia</taxon>
    </lineage>
</organism>
<gene>
    <name evidence="2" type="ORF">BC938DRAFT_483811</name>
</gene>
<feature type="non-terminal residue" evidence="2">
    <location>
        <position position="122"/>
    </location>
</feature>
<dbReference type="Proteomes" id="UP000274822">
    <property type="component" value="Unassembled WGS sequence"/>
</dbReference>
<proteinExistence type="predicted"/>
<dbReference type="AlphaFoldDB" id="A0A433QB44"/>
<sequence>MEHHRYTAELTVIKKYYADTSEMGRKILKWMNLFKRERKSSSVKNFWEIRQQRQLIRVDVPPTPNSNEREGASKRSMTASRSMAVNEEDEENDSDHEDEKRSMAAEDPKTPKSMAVNEEGEV</sequence>
<evidence type="ECO:0000313" key="3">
    <source>
        <dbReference type="Proteomes" id="UP000274822"/>
    </source>
</evidence>
<reference evidence="2 3" key="1">
    <citation type="journal article" date="2018" name="New Phytol.">
        <title>Phylogenomics of Endogonaceae and evolution of mycorrhizas within Mucoromycota.</title>
        <authorList>
            <person name="Chang Y."/>
            <person name="Desiro A."/>
            <person name="Na H."/>
            <person name="Sandor L."/>
            <person name="Lipzen A."/>
            <person name="Clum A."/>
            <person name="Barry K."/>
            <person name="Grigoriev I.V."/>
            <person name="Martin F.M."/>
            <person name="Stajich J.E."/>
            <person name="Smith M.E."/>
            <person name="Bonito G."/>
            <person name="Spatafora J.W."/>
        </authorList>
    </citation>
    <scope>NUCLEOTIDE SEQUENCE [LARGE SCALE GENOMIC DNA]</scope>
    <source>
        <strain evidence="2 3">AD002</strain>
    </source>
</reference>
<feature type="region of interest" description="Disordered" evidence="1">
    <location>
        <begin position="58"/>
        <end position="122"/>
    </location>
</feature>
<evidence type="ECO:0000256" key="1">
    <source>
        <dbReference type="SAM" id="MobiDB-lite"/>
    </source>
</evidence>
<comment type="caution">
    <text evidence="2">The sequence shown here is derived from an EMBL/GenBank/DDBJ whole genome shotgun (WGS) entry which is preliminary data.</text>
</comment>
<evidence type="ECO:0000313" key="2">
    <source>
        <dbReference type="EMBL" id="RUS27026.1"/>
    </source>
</evidence>
<dbReference type="EMBL" id="RBNJ01009206">
    <property type="protein sequence ID" value="RUS27026.1"/>
    <property type="molecule type" value="Genomic_DNA"/>
</dbReference>
<name>A0A433QB44_9FUNG</name>
<keyword evidence="3" id="KW-1185">Reference proteome</keyword>
<feature type="compositionally biased region" description="Acidic residues" evidence="1">
    <location>
        <begin position="86"/>
        <end position="96"/>
    </location>
</feature>
<protein>
    <submittedName>
        <fullName evidence="2">Uncharacterized protein</fullName>
    </submittedName>
</protein>
<feature type="compositionally biased region" description="Basic and acidic residues" evidence="1">
    <location>
        <begin position="97"/>
        <end position="110"/>
    </location>
</feature>